<evidence type="ECO:0000313" key="2">
    <source>
        <dbReference type="EMBL" id="QTL97453.1"/>
    </source>
</evidence>
<dbReference type="AlphaFoldDB" id="A0A8A7K6P4"/>
<reference evidence="2" key="1">
    <citation type="submission" date="2019-12" db="EMBL/GenBank/DDBJ databases">
        <authorList>
            <person name="zhang j."/>
            <person name="sun C.M."/>
        </authorList>
    </citation>
    <scope>NUCLEOTIDE SEQUENCE</scope>
    <source>
        <strain evidence="2">NS-1</strain>
    </source>
</reference>
<dbReference type="Pfam" id="PF24686">
    <property type="entry name" value="FLQE3_permease"/>
    <property type="match status" value="1"/>
</dbReference>
<dbReference type="EMBL" id="CP046640">
    <property type="protein sequence ID" value="QTL97453.1"/>
    <property type="molecule type" value="Genomic_DNA"/>
</dbReference>
<feature type="transmembrane region" description="Helical" evidence="1">
    <location>
        <begin position="20"/>
        <end position="38"/>
    </location>
</feature>
<feature type="transmembrane region" description="Helical" evidence="1">
    <location>
        <begin position="150"/>
        <end position="169"/>
    </location>
</feature>
<organism evidence="2 3">
    <name type="scientific">Iocasia fonsfrigidae</name>
    <dbReference type="NCBI Taxonomy" id="2682810"/>
    <lineage>
        <taxon>Bacteria</taxon>
        <taxon>Bacillati</taxon>
        <taxon>Bacillota</taxon>
        <taxon>Clostridia</taxon>
        <taxon>Halanaerobiales</taxon>
        <taxon>Halanaerobiaceae</taxon>
        <taxon>Iocasia</taxon>
    </lineage>
</organism>
<dbReference type="RefSeq" id="WP_230869081.1">
    <property type="nucleotide sequence ID" value="NZ_CP046640.1"/>
</dbReference>
<feature type="transmembrane region" description="Helical" evidence="1">
    <location>
        <begin position="120"/>
        <end position="144"/>
    </location>
</feature>
<accession>A0A8A7K6P4</accession>
<protein>
    <recommendedName>
        <fullName evidence="4">ABC-2 type transporter domain-containing protein</fullName>
    </recommendedName>
</protein>
<sequence length="233" mass="26738">MRRLWANIKGDIILQIKYGFYGVYVVLILFYIFILKFLSIKLSTFLLPLIIFSDPALLGFYFIGGLILLEKDENTLDYLLVTPLRIREYLISKMVSLTVLALLASVIIVIFSYGTIFNCLLLLSGIVLTSFFYVLIGFVAVARFNTVNDYIFSSVLYMILLNYPLFEYLGLYKSYLSYFSPAKASLLLIVGAFTGVEVWQLIYAIAYLIVAIIIVYHFAYKSFYRFFVLKGGK</sequence>
<keyword evidence="3" id="KW-1185">Reference proteome</keyword>
<dbReference type="KEGG" id="ifn:GM661_05380"/>
<name>A0A8A7K6P4_9FIRM</name>
<feature type="transmembrane region" description="Helical" evidence="1">
    <location>
        <begin position="89"/>
        <end position="113"/>
    </location>
</feature>
<proteinExistence type="predicted"/>
<gene>
    <name evidence="2" type="ORF">GM661_05380</name>
</gene>
<keyword evidence="1" id="KW-0812">Transmembrane</keyword>
<feature type="transmembrane region" description="Helical" evidence="1">
    <location>
        <begin position="45"/>
        <end position="69"/>
    </location>
</feature>
<dbReference type="InterPro" id="IPR056926">
    <property type="entry name" value="FLQE3_permease"/>
</dbReference>
<evidence type="ECO:0000256" key="1">
    <source>
        <dbReference type="SAM" id="Phobius"/>
    </source>
</evidence>
<keyword evidence="1" id="KW-1133">Transmembrane helix</keyword>
<evidence type="ECO:0000313" key="3">
    <source>
        <dbReference type="Proteomes" id="UP000665020"/>
    </source>
</evidence>
<feature type="transmembrane region" description="Helical" evidence="1">
    <location>
        <begin position="201"/>
        <end position="220"/>
    </location>
</feature>
<keyword evidence="1" id="KW-0472">Membrane</keyword>
<dbReference type="Proteomes" id="UP000665020">
    <property type="component" value="Chromosome"/>
</dbReference>
<evidence type="ECO:0008006" key="4">
    <source>
        <dbReference type="Google" id="ProtNLM"/>
    </source>
</evidence>